<reference evidence="2 3" key="1">
    <citation type="journal article" date="2016" name="Nat. Commun.">
        <title>Thousands of microbial genomes shed light on interconnected biogeochemical processes in an aquifer system.</title>
        <authorList>
            <person name="Anantharaman K."/>
            <person name="Brown C.T."/>
            <person name="Hug L.A."/>
            <person name="Sharon I."/>
            <person name="Castelle C.J."/>
            <person name="Probst A.J."/>
            <person name="Thomas B.C."/>
            <person name="Singh A."/>
            <person name="Wilkins M.J."/>
            <person name="Karaoz U."/>
            <person name="Brodie E.L."/>
            <person name="Williams K.H."/>
            <person name="Hubbard S.S."/>
            <person name="Banfield J.F."/>
        </authorList>
    </citation>
    <scope>NUCLEOTIDE SEQUENCE [LARGE SCALE GENOMIC DNA]</scope>
</reference>
<dbReference type="EMBL" id="MGJB01000006">
    <property type="protein sequence ID" value="OGM98985.1"/>
    <property type="molecule type" value="Genomic_DNA"/>
</dbReference>
<dbReference type="STRING" id="1802661.A2649_01315"/>
<accession>A0A1F8EG22</accession>
<name>A0A1F8EG22_9BACT</name>
<gene>
    <name evidence="2" type="ORF">A2649_01315</name>
</gene>
<comment type="caution">
    <text evidence="2">The sequence shown here is derived from an EMBL/GenBank/DDBJ whole genome shotgun (WGS) entry which is preliminary data.</text>
</comment>
<dbReference type="AlphaFoldDB" id="A0A1F8EG22"/>
<sequence>MSKNNIILVVILVAGLFFVGFYIWTSNILQAPDVVNYPEPSVSPTVSSPPILRPSPGATEGAVRPNVTKVPVPLPTGNGQTSFVGETVPWSLLLADASCELKGEIKFLDHNTYDNQDALFVYKGIDHPGRNVFWTVTPQDDISVGPNIFSNIPIPNGESLLGVILPDSPKYKRYEMAAKIQYGRLVDTRGNFVTEGGYVKLFEKQCDGKTIVVLP</sequence>
<feature type="transmembrane region" description="Helical" evidence="1">
    <location>
        <begin position="6"/>
        <end position="24"/>
    </location>
</feature>
<evidence type="ECO:0000313" key="3">
    <source>
        <dbReference type="Proteomes" id="UP000176893"/>
    </source>
</evidence>
<organism evidence="2 3">
    <name type="scientific">Candidatus Yanofskybacteria bacterium RIFCSPHIGHO2_01_FULL_41_26</name>
    <dbReference type="NCBI Taxonomy" id="1802661"/>
    <lineage>
        <taxon>Bacteria</taxon>
        <taxon>Candidatus Yanofskyibacteriota</taxon>
    </lineage>
</organism>
<evidence type="ECO:0000256" key="1">
    <source>
        <dbReference type="SAM" id="Phobius"/>
    </source>
</evidence>
<protein>
    <submittedName>
        <fullName evidence="2">Uncharacterized protein</fullName>
    </submittedName>
</protein>
<dbReference type="Proteomes" id="UP000176893">
    <property type="component" value="Unassembled WGS sequence"/>
</dbReference>
<keyword evidence="1" id="KW-1133">Transmembrane helix</keyword>
<evidence type="ECO:0000313" key="2">
    <source>
        <dbReference type="EMBL" id="OGM98985.1"/>
    </source>
</evidence>
<proteinExistence type="predicted"/>
<keyword evidence="1" id="KW-0472">Membrane</keyword>
<keyword evidence="1" id="KW-0812">Transmembrane</keyword>